<keyword evidence="10" id="KW-1185">Reference proteome</keyword>
<evidence type="ECO:0000256" key="6">
    <source>
        <dbReference type="ARBA" id="ARBA00023170"/>
    </source>
</evidence>
<keyword evidence="4" id="KW-1133">Transmembrane helix</keyword>
<evidence type="ECO:0000313" key="9">
    <source>
        <dbReference type="Ensembl" id="ENSLOCP00000004601.1"/>
    </source>
</evidence>
<dbReference type="EMBL" id="AHAT01029951">
    <property type="status" value="NOT_ANNOTATED_CDS"/>
    <property type="molecule type" value="Genomic_DNA"/>
</dbReference>
<dbReference type="Proteomes" id="UP000018468">
    <property type="component" value="Linkage group LG13"/>
</dbReference>
<name>W5M893_LEPOC</name>
<dbReference type="PROSITE" id="PS01355">
    <property type="entry name" value="HEMATOPO_REC_S_F1"/>
    <property type="match status" value="1"/>
</dbReference>
<keyword evidence="7" id="KW-0325">Glycoprotein</keyword>
<evidence type="ECO:0000256" key="7">
    <source>
        <dbReference type="ARBA" id="ARBA00023180"/>
    </source>
</evidence>
<dbReference type="InParanoid" id="W5M893"/>
<keyword evidence="3" id="KW-0732">Signal</keyword>
<dbReference type="PROSITE" id="PS50853">
    <property type="entry name" value="FN3"/>
    <property type="match status" value="1"/>
</dbReference>
<dbReference type="InterPro" id="IPR003961">
    <property type="entry name" value="FN3_dom"/>
</dbReference>
<dbReference type="GO" id="GO:0004896">
    <property type="term" value="F:cytokine receptor activity"/>
    <property type="evidence" value="ECO:0000318"/>
    <property type="project" value="GO_Central"/>
</dbReference>
<evidence type="ECO:0000256" key="4">
    <source>
        <dbReference type="ARBA" id="ARBA00022989"/>
    </source>
</evidence>
<dbReference type="CDD" id="cd00063">
    <property type="entry name" value="FN3"/>
    <property type="match status" value="1"/>
</dbReference>
<reference evidence="10" key="1">
    <citation type="submission" date="2011-12" db="EMBL/GenBank/DDBJ databases">
        <title>The Draft Genome of Lepisosteus oculatus.</title>
        <authorList>
            <consortium name="The Broad Institute Genome Assembly &amp; Analysis Group"/>
            <consortium name="Computational R&amp;D Group"/>
            <consortium name="and Sequencing Platform"/>
            <person name="Di Palma F."/>
            <person name="Alfoldi J."/>
            <person name="Johnson J."/>
            <person name="Berlin A."/>
            <person name="Gnerre S."/>
            <person name="Jaffe D."/>
            <person name="MacCallum I."/>
            <person name="Young S."/>
            <person name="Walker B.J."/>
            <person name="Lander E.S."/>
            <person name="Lindblad-Toh K."/>
        </authorList>
    </citation>
    <scope>NUCLEOTIDE SEQUENCE [LARGE SCALE GENOMIC DNA]</scope>
</reference>
<feature type="domain" description="Fibronectin type-III" evidence="8">
    <location>
        <begin position="125"/>
        <end position="233"/>
    </location>
</feature>
<keyword evidence="5" id="KW-0472">Membrane</keyword>
<dbReference type="Bgee" id="ENSLOCG00000003855">
    <property type="expression patterns" value="Expressed in intestine and 7 other cell types or tissues"/>
</dbReference>
<evidence type="ECO:0000256" key="3">
    <source>
        <dbReference type="ARBA" id="ARBA00022729"/>
    </source>
</evidence>
<dbReference type="PANTHER" id="PTHR23037">
    <property type="entry name" value="CYTOKINE RECEPTOR"/>
    <property type="match status" value="1"/>
</dbReference>
<comment type="subcellular location">
    <subcellularLocation>
        <location evidence="1">Membrane</location>
        <topology evidence="1">Single-pass type I membrane protein</topology>
    </subcellularLocation>
</comment>
<dbReference type="Gene3D" id="2.60.40.10">
    <property type="entry name" value="Immunoglobulins"/>
    <property type="match status" value="1"/>
</dbReference>
<organism evidence="9 10">
    <name type="scientific">Lepisosteus oculatus</name>
    <name type="common">Spotted gar</name>
    <dbReference type="NCBI Taxonomy" id="7918"/>
    <lineage>
        <taxon>Eukaryota</taxon>
        <taxon>Metazoa</taxon>
        <taxon>Chordata</taxon>
        <taxon>Craniata</taxon>
        <taxon>Vertebrata</taxon>
        <taxon>Euteleostomi</taxon>
        <taxon>Actinopterygii</taxon>
        <taxon>Neopterygii</taxon>
        <taxon>Holostei</taxon>
        <taxon>Semionotiformes</taxon>
        <taxon>Lepisosteidae</taxon>
        <taxon>Lepisosteus</taxon>
    </lineage>
</organism>
<dbReference type="AlphaFoldDB" id="W5M893"/>
<reference evidence="9" key="2">
    <citation type="submission" date="2025-08" db="UniProtKB">
        <authorList>
            <consortium name="Ensembl"/>
        </authorList>
    </citation>
    <scope>IDENTIFICATION</scope>
</reference>
<evidence type="ECO:0000256" key="1">
    <source>
        <dbReference type="ARBA" id="ARBA00004479"/>
    </source>
</evidence>
<dbReference type="InterPro" id="IPR036116">
    <property type="entry name" value="FN3_sf"/>
</dbReference>
<evidence type="ECO:0000256" key="5">
    <source>
        <dbReference type="ARBA" id="ARBA00023136"/>
    </source>
</evidence>
<reference evidence="9" key="3">
    <citation type="submission" date="2025-09" db="UniProtKB">
        <authorList>
            <consortium name="Ensembl"/>
        </authorList>
    </citation>
    <scope>IDENTIFICATION</scope>
</reference>
<accession>W5M893</accession>
<dbReference type="InterPro" id="IPR013783">
    <property type="entry name" value="Ig-like_fold"/>
</dbReference>
<dbReference type="InterPro" id="IPR003531">
    <property type="entry name" value="Hempt_rcpt_S_F1_CS"/>
</dbReference>
<dbReference type="eggNOG" id="ENOG502S0QM">
    <property type="taxonomic scope" value="Eukaryota"/>
</dbReference>
<dbReference type="GO" id="GO:0019221">
    <property type="term" value="P:cytokine-mediated signaling pathway"/>
    <property type="evidence" value="ECO:0000318"/>
    <property type="project" value="GO_Central"/>
</dbReference>
<evidence type="ECO:0000256" key="2">
    <source>
        <dbReference type="ARBA" id="ARBA00022692"/>
    </source>
</evidence>
<dbReference type="STRING" id="7918.ENSLOCP00000004601"/>
<evidence type="ECO:0000259" key="8">
    <source>
        <dbReference type="PROSITE" id="PS50853"/>
    </source>
</evidence>
<dbReference type="GeneTree" id="ENSGT00510000048783"/>
<keyword evidence="6" id="KW-0675">Receptor</keyword>
<dbReference type="PANTHER" id="PTHR23037:SF36">
    <property type="entry name" value="INTERLEUKIN 21 RECEPTOR, TANDEM DUPLICATE 1"/>
    <property type="match status" value="1"/>
</dbReference>
<dbReference type="SUPFAM" id="SSF49265">
    <property type="entry name" value="Fibronectin type III"/>
    <property type="match status" value="1"/>
</dbReference>
<keyword evidence="2" id="KW-0812">Transmembrane</keyword>
<dbReference type="GO" id="GO:0009897">
    <property type="term" value="C:external side of plasma membrane"/>
    <property type="evidence" value="ECO:0000318"/>
    <property type="project" value="GO_Central"/>
</dbReference>
<dbReference type="HOGENOM" id="CLU_512484_0_0_1"/>
<proteinExistence type="predicted"/>
<dbReference type="OMA" id="CGWAAPL"/>
<sequence length="531" mass="59226">LTSPRHFVSLLSGSTHFHWGGISTCTCSVTCFTDYIDSLSCSCSDTLTSSSFVLVAACMTDDEEISHAQCEMQAPRRWCDMTVEWGYFTSLGKCNCTLSQDYLPVPVNNLVISEINEGNLHTVVKPQPPFNVQLLGNENAYNLSWEMVYTPEENYYLNSELQYEVQIGEKEAPPEEQRNYPITDDTRYLSIPDAVLKKGKNYVARVRAQVRPHTYSGSWSEWSPAVEWKTKSEEVDQYKFYGFLSLILVPFVLLCYVGKILQKKPYLHCYIPSPEDFFKPLYVKYDGDFKKWVGPISTLPVFDLEKDTVVAVVSDKQGSLEKLCKMEAKDSSKDSKGGRDKGDTSFVSVSTGDCSKLYFPGASGQLTDKSTGHISIDTVTVWGEEEQDYPDNTLGGEDPYRGCQGSHNCFDYPACGLDGPSSPEQEGLLGSATRSLPAQVGLYNLYGSRVWPLEAGDNELESLSLDSYASNDRSEDDGYPRVGLDLDTIDSGFAESDCSSPVQSDFADKDQMNSAVLNDQEHCTNYVKQWV</sequence>
<dbReference type="Ensembl" id="ENSLOCT00000004609.1">
    <property type="protein sequence ID" value="ENSLOCP00000004601.1"/>
    <property type="gene ID" value="ENSLOCG00000003855.1"/>
</dbReference>
<protein>
    <recommendedName>
        <fullName evidence="8">Fibronectin type-III domain-containing protein</fullName>
    </recommendedName>
</protein>
<dbReference type="FunCoup" id="W5M893">
    <property type="interactions" value="1139"/>
</dbReference>
<evidence type="ECO:0000313" key="10">
    <source>
        <dbReference type="Proteomes" id="UP000018468"/>
    </source>
</evidence>